<evidence type="ECO:0000313" key="3">
    <source>
        <dbReference type="Proteomes" id="UP001371305"/>
    </source>
</evidence>
<evidence type="ECO:0000313" key="2">
    <source>
        <dbReference type="EMBL" id="MEK7950516.1"/>
    </source>
</evidence>
<keyword evidence="3" id="KW-1185">Reference proteome</keyword>
<accession>A0ABU9AS24</accession>
<dbReference type="Proteomes" id="UP001371305">
    <property type="component" value="Unassembled WGS sequence"/>
</dbReference>
<reference evidence="2 3" key="1">
    <citation type="submission" date="2024-04" db="EMBL/GenBank/DDBJ databases">
        <title>Luteolibacter sp. isolated from soil.</title>
        <authorList>
            <person name="An J."/>
        </authorList>
    </citation>
    <scope>NUCLEOTIDE SEQUENCE [LARGE SCALE GENOMIC DNA]</scope>
    <source>
        <strain evidence="2 3">Y139</strain>
    </source>
</reference>
<proteinExistence type="predicted"/>
<protein>
    <submittedName>
        <fullName evidence="2">Uncharacterized protein</fullName>
    </submittedName>
</protein>
<dbReference type="RefSeq" id="WP_341404125.1">
    <property type="nucleotide sequence ID" value="NZ_JBBUKT010000003.1"/>
</dbReference>
<sequence length="59" mass="6405">MNIPANAELVRGLTIPIVEEAEHVKGGFFVPIFQPVNTHPSKPAKATESVTPPPPLRYT</sequence>
<gene>
    <name evidence="2" type="ORF">WKV53_08415</name>
</gene>
<organism evidence="2 3">
    <name type="scientific">Luteolibacter soli</name>
    <dbReference type="NCBI Taxonomy" id="3135280"/>
    <lineage>
        <taxon>Bacteria</taxon>
        <taxon>Pseudomonadati</taxon>
        <taxon>Verrucomicrobiota</taxon>
        <taxon>Verrucomicrobiia</taxon>
        <taxon>Verrucomicrobiales</taxon>
        <taxon>Verrucomicrobiaceae</taxon>
        <taxon>Luteolibacter</taxon>
    </lineage>
</organism>
<evidence type="ECO:0000256" key="1">
    <source>
        <dbReference type="SAM" id="MobiDB-lite"/>
    </source>
</evidence>
<name>A0ABU9AS24_9BACT</name>
<dbReference type="EMBL" id="JBBUKT010000003">
    <property type="protein sequence ID" value="MEK7950516.1"/>
    <property type="molecule type" value="Genomic_DNA"/>
</dbReference>
<comment type="caution">
    <text evidence="2">The sequence shown here is derived from an EMBL/GenBank/DDBJ whole genome shotgun (WGS) entry which is preliminary data.</text>
</comment>
<feature type="region of interest" description="Disordered" evidence="1">
    <location>
        <begin position="38"/>
        <end position="59"/>
    </location>
</feature>